<name>A0A3E0EV13_9FLAO</name>
<dbReference type="InterPro" id="IPR036737">
    <property type="entry name" value="OmpA-like_sf"/>
</dbReference>
<dbReference type="Pfam" id="PF18990">
    <property type="entry name" value="DUF5723"/>
    <property type="match status" value="1"/>
</dbReference>
<dbReference type="InterPro" id="IPR043781">
    <property type="entry name" value="DUF5723"/>
</dbReference>
<evidence type="ECO:0000256" key="3">
    <source>
        <dbReference type="SAM" id="SignalP"/>
    </source>
</evidence>
<feature type="chain" id="PRO_5017592263" evidence="3">
    <location>
        <begin position="20"/>
        <end position="736"/>
    </location>
</feature>
<dbReference type="OrthoDB" id="9805336at2"/>
<dbReference type="Proteomes" id="UP000257136">
    <property type="component" value="Unassembled WGS sequence"/>
</dbReference>
<keyword evidence="1 3" id="KW-0732">Signal</keyword>
<dbReference type="Gene3D" id="3.30.1330.60">
    <property type="entry name" value="OmpA-like domain"/>
    <property type="match status" value="1"/>
</dbReference>
<dbReference type="PANTHER" id="PTHR30329">
    <property type="entry name" value="STATOR ELEMENT OF FLAGELLAR MOTOR COMPLEX"/>
    <property type="match status" value="1"/>
</dbReference>
<keyword evidence="2" id="KW-0472">Membrane</keyword>
<dbReference type="PANTHER" id="PTHR30329:SF21">
    <property type="entry name" value="LIPOPROTEIN YIAD-RELATED"/>
    <property type="match status" value="1"/>
</dbReference>
<evidence type="ECO:0000313" key="6">
    <source>
        <dbReference type="Proteomes" id="UP000257136"/>
    </source>
</evidence>
<sequence>MNKRILLFIFLVLAAKANAQSYMGYIPDNYAGIQGVLFNPASIADSRFKTDINLFSTSSSLNNDYYGASLFDLTKSSYDFDKDGVKTPTKNNGGIIYSDIMGPSFMFNIAPKHTVAIYTRARAVVNLDNINGELITRFSDGFNGAESFAPISLGNPQAVGQTWGEIGVSYAAVLWQNKQHFLKGGLTAKYLVGGINSYVDGDNLSAAFIQTGDLSTSQLVTTGSVTIGSNPDFIVGNEDVKFNPDSNGFGADLGLIYEWRPDYESYDLSKAKASDNNFRDLNKYKLRFGLSLTDIGYINYKNLRQDVYNIAGAVSAQDIEDSDFDNIGDFLEDHYGAPVTTYKDSKSNLPTMLHVDADWNMYKKFYLNMTGNLSLVDKQTLNQTYTQNTWMLTPRYETRWFTFSLPINYMEYTGMQVGSGLRFGPLFVGSSSVITNLISKESKGADVYFGFKIPVYEKKFKDTDDDNILDKDDKCPTAAGPIENKGCPWPDKDKDDVLDKDDACPTVAGPVENKGCPWGDADKDTVLDNVDDCATIAGPVENKGCPWPDTDGDSVLDKDDKCPNEKGLAANAGCPELDADKDGVLDKEDSCPTVPGPASNKGCPEVTQEALKELKVQARAVYFVTGKAVLQNADKGQTDGRLDAIKEIIKNYPNAKFSIEGHTDNVGKAASNQKLSEARAKAVMDALIEKGVNPANLSYVGYGATKPVASNKTPKGRAENRRTEVIHVGSIYEGKL</sequence>
<reference evidence="5 6" key="1">
    <citation type="submission" date="2018-08" db="EMBL/GenBank/DDBJ databases">
        <title>Genomic Encyclopedia of Archaeal and Bacterial Type Strains, Phase II (KMG-II): from individual species to whole genera.</title>
        <authorList>
            <person name="Goeker M."/>
        </authorList>
    </citation>
    <scope>NUCLEOTIDE SEQUENCE [LARGE SCALE GENOMIC DNA]</scope>
    <source>
        <strain evidence="5 6">DSM 100880</strain>
    </source>
</reference>
<feature type="domain" description="OmpA-like" evidence="4">
    <location>
        <begin position="610"/>
        <end position="731"/>
    </location>
</feature>
<dbReference type="InterPro" id="IPR050330">
    <property type="entry name" value="Bact_OuterMem_StrucFunc"/>
</dbReference>
<dbReference type="SUPFAM" id="SSF103647">
    <property type="entry name" value="TSP type-3 repeat"/>
    <property type="match status" value="1"/>
</dbReference>
<feature type="signal peptide" evidence="3">
    <location>
        <begin position="1"/>
        <end position="19"/>
    </location>
</feature>
<dbReference type="GO" id="GO:0007155">
    <property type="term" value="P:cell adhesion"/>
    <property type="evidence" value="ECO:0007669"/>
    <property type="project" value="InterPro"/>
</dbReference>
<dbReference type="Gene3D" id="4.10.1080.10">
    <property type="entry name" value="TSP type-3 repeat"/>
    <property type="match status" value="1"/>
</dbReference>
<dbReference type="InterPro" id="IPR003367">
    <property type="entry name" value="Thrombospondin_3-like_rpt"/>
</dbReference>
<dbReference type="CDD" id="cd07185">
    <property type="entry name" value="OmpA_C-like"/>
    <property type="match status" value="1"/>
</dbReference>
<dbReference type="RefSeq" id="WP_115810028.1">
    <property type="nucleotide sequence ID" value="NZ_QUNI01000001.1"/>
</dbReference>
<dbReference type="SUPFAM" id="SSF103088">
    <property type="entry name" value="OmpA-like"/>
    <property type="match status" value="1"/>
</dbReference>
<accession>A0A3E0EV13</accession>
<dbReference type="EMBL" id="QUNI01000001">
    <property type="protein sequence ID" value="REH02033.1"/>
    <property type="molecule type" value="Genomic_DNA"/>
</dbReference>
<keyword evidence="6" id="KW-1185">Reference proteome</keyword>
<dbReference type="Pfam" id="PF00691">
    <property type="entry name" value="OmpA"/>
    <property type="match status" value="1"/>
</dbReference>
<gene>
    <name evidence="5" type="ORF">C8P67_101521</name>
</gene>
<dbReference type="InterPro" id="IPR028974">
    <property type="entry name" value="TSP_type-3_rpt"/>
</dbReference>
<evidence type="ECO:0000313" key="5">
    <source>
        <dbReference type="EMBL" id="REH02033.1"/>
    </source>
</evidence>
<dbReference type="AlphaFoldDB" id="A0A3E0EV13"/>
<comment type="caution">
    <text evidence="5">The sequence shown here is derived from an EMBL/GenBank/DDBJ whole genome shotgun (WGS) entry which is preliminary data.</text>
</comment>
<dbReference type="PROSITE" id="PS51123">
    <property type="entry name" value="OMPA_2"/>
    <property type="match status" value="1"/>
</dbReference>
<evidence type="ECO:0000256" key="1">
    <source>
        <dbReference type="ARBA" id="ARBA00022729"/>
    </source>
</evidence>
<dbReference type="Pfam" id="PF02412">
    <property type="entry name" value="TSP_3"/>
    <property type="match status" value="1"/>
</dbReference>
<evidence type="ECO:0000256" key="2">
    <source>
        <dbReference type="PROSITE-ProRule" id="PRU00473"/>
    </source>
</evidence>
<evidence type="ECO:0000259" key="4">
    <source>
        <dbReference type="PROSITE" id="PS51123"/>
    </source>
</evidence>
<protein>
    <submittedName>
        <fullName evidence="5">Thrombospondin type 3 repeat-containing protein</fullName>
    </submittedName>
</protein>
<dbReference type="GO" id="GO:0005509">
    <property type="term" value="F:calcium ion binding"/>
    <property type="evidence" value="ECO:0007669"/>
    <property type="project" value="InterPro"/>
</dbReference>
<proteinExistence type="predicted"/>
<dbReference type="InterPro" id="IPR006665">
    <property type="entry name" value="OmpA-like"/>
</dbReference>
<dbReference type="GO" id="GO:0016020">
    <property type="term" value="C:membrane"/>
    <property type="evidence" value="ECO:0007669"/>
    <property type="project" value="UniProtKB-UniRule"/>
</dbReference>
<organism evidence="5 6">
    <name type="scientific">Flavobacterium aquicola</name>
    <dbReference type="NCBI Taxonomy" id="1682742"/>
    <lineage>
        <taxon>Bacteria</taxon>
        <taxon>Pseudomonadati</taxon>
        <taxon>Bacteroidota</taxon>
        <taxon>Flavobacteriia</taxon>
        <taxon>Flavobacteriales</taxon>
        <taxon>Flavobacteriaceae</taxon>
        <taxon>Flavobacterium</taxon>
    </lineage>
</organism>